<evidence type="ECO:0000313" key="2">
    <source>
        <dbReference type="EMBL" id="RLQ86167.1"/>
    </source>
</evidence>
<evidence type="ECO:0000313" key="3">
    <source>
        <dbReference type="Proteomes" id="UP000282460"/>
    </source>
</evidence>
<organism evidence="2 3">
    <name type="scientific">Mycetocola zhadangensis</name>
    <dbReference type="NCBI Taxonomy" id="1164595"/>
    <lineage>
        <taxon>Bacteria</taxon>
        <taxon>Bacillati</taxon>
        <taxon>Actinomycetota</taxon>
        <taxon>Actinomycetes</taxon>
        <taxon>Micrococcales</taxon>
        <taxon>Microbacteriaceae</taxon>
        <taxon>Mycetocola</taxon>
    </lineage>
</organism>
<name>A0A3L7J686_9MICO</name>
<feature type="transmembrane region" description="Helical" evidence="1">
    <location>
        <begin position="41"/>
        <end position="62"/>
    </location>
</feature>
<reference evidence="2 3" key="1">
    <citation type="submission" date="2018-10" db="EMBL/GenBank/DDBJ databases">
        <authorList>
            <person name="Li J."/>
        </authorList>
    </citation>
    <scope>NUCLEOTIDE SEQUENCE [LARGE SCALE GENOMIC DNA]</scope>
    <source>
        <strain evidence="2 3">ZD1-4</strain>
    </source>
</reference>
<dbReference type="OrthoDB" id="5122513at2"/>
<dbReference type="EMBL" id="RCWJ01000001">
    <property type="protein sequence ID" value="RLQ86167.1"/>
    <property type="molecule type" value="Genomic_DNA"/>
</dbReference>
<keyword evidence="3" id="KW-1185">Reference proteome</keyword>
<evidence type="ECO:0000256" key="1">
    <source>
        <dbReference type="SAM" id="Phobius"/>
    </source>
</evidence>
<feature type="transmembrane region" description="Helical" evidence="1">
    <location>
        <begin position="17"/>
        <end position="35"/>
    </location>
</feature>
<keyword evidence="1" id="KW-0472">Membrane</keyword>
<keyword evidence="1" id="KW-0812">Transmembrane</keyword>
<accession>A0A3L7J686</accession>
<sequence>MTNPEDHKSEAGSTSTAVVYLCGAIIVLMFSVLTFGNASEWFNYVSGVIFIALAATLAHQGIRLLAAGRRTPDVRTPER</sequence>
<dbReference type="AlphaFoldDB" id="A0A3L7J686"/>
<comment type="caution">
    <text evidence="2">The sequence shown here is derived from an EMBL/GenBank/DDBJ whole genome shotgun (WGS) entry which is preliminary data.</text>
</comment>
<protein>
    <submittedName>
        <fullName evidence="2">Uncharacterized protein</fullName>
    </submittedName>
</protein>
<gene>
    <name evidence="2" type="ORF">D9V28_04855</name>
</gene>
<dbReference type="RefSeq" id="WP_121658525.1">
    <property type="nucleotide sequence ID" value="NZ_BMEK01000001.1"/>
</dbReference>
<proteinExistence type="predicted"/>
<keyword evidence="1" id="KW-1133">Transmembrane helix</keyword>
<dbReference type="Proteomes" id="UP000282460">
    <property type="component" value="Unassembled WGS sequence"/>
</dbReference>